<dbReference type="Proteomes" id="UP000576645">
    <property type="component" value="Unassembled WGS sequence"/>
</dbReference>
<dbReference type="SUPFAM" id="SSF101801">
    <property type="entry name" value="Surface presentation of antigens (SPOA)"/>
    <property type="match status" value="1"/>
</dbReference>
<keyword evidence="2" id="KW-0966">Cell projection</keyword>
<dbReference type="Gene3D" id="2.30.330.10">
    <property type="entry name" value="SpoA-like"/>
    <property type="match status" value="1"/>
</dbReference>
<dbReference type="AlphaFoldDB" id="A0AAP6ZKN2"/>
<keyword evidence="2" id="KW-0969">Cilium</keyword>
<dbReference type="Pfam" id="PF01052">
    <property type="entry name" value="FliMN_C"/>
    <property type="match status" value="1"/>
</dbReference>
<dbReference type="RefSeq" id="WP_171352792.1">
    <property type="nucleotide sequence ID" value="NZ_VTXP01000005.1"/>
</dbReference>
<evidence type="ECO:0000259" key="1">
    <source>
        <dbReference type="Pfam" id="PF01052"/>
    </source>
</evidence>
<sequence>MKNNKFKGVKVDLEVSVGKLTTTLDNVMNIKTGDIIDSGIDLEERVSILLDGNTIAQGILVDKDGCFAVEITDVLG</sequence>
<comment type="caution">
    <text evidence="2">The sequence shown here is derived from an EMBL/GenBank/DDBJ whole genome shotgun (WGS) entry which is preliminary data.</text>
</comment>
<dbReference type="InterPro" id="IPR036429">
    <property type="entry name" value="SpoA-like_sf"/>
</dbReference>
<feature type="domain" description="Flagellar motor switch protein FliN-like C-terminal" evidence="1">
    <location>
        <begin position="6"/>
        <end position="75"/>
    </location>
</feature>
<dbReference type="EMBL" id="VTXP01000005">
    <property type="protein sequence ID" value="NOJ23555.1"/>
    <property type="molecule type" value="Genomic_DNA"/>
</dbReference>
<keyword evidence="2" id="KW-0282">Flagellum</keyword>
<protein>
    <submittedName>
        <fullName evidence="2">FliM/FliN family flagellar motor switch protein</fullName>
    </submittedName>
</protein>
<gene>
    <name evidence="2" type="ORF">F0238_12535</name>
</gene>
<dbReference type="InterPro" id="IPR001543">
    <property type="entry name" value="FliN-like_C"/>
</dbReference>
<accession>A0AAP6ZKN2</accession>
<organism evidence="2 3">
    <name type="scientific">Vibrio coralliilyticus</name>
    <dbReference type="NCBI Taxonomy" id="190893"/>
    <lineage>
        <taxon>Bacteria</taxon>
        <taxon>Pseudomonadati</taxon>
        <taxon>Pseudomonadota</taxon>
        <taxon>Gammaproteobacteria</taxon>
        <taxon>Vibrionales</taxon>
        <taxon>Vibrionaceae</taxon>
        <taxon>Vibrio</taxon>
    </lineage>
</organism>
<name>A0AAP6ZKN2_9VIBR</name>
<reference evidence="2 3" key="1">
    <citation type="submission" date="2019-09" db="EMBL/GenBank/DDBJ databases">
        <title>Draft genome sequencing and comparative genomics of hatchery-associated Vibrios.</title>
        <authorList>
            <person name="Kehlet-Delgado H."/>
            <person name="Mueller R.S."/>
        </authorList>
    </citation>
    <scope>NUCLEOTIDE SEQUENCE [LARGE SCALE GENOMIC DNA]</scope>
    <source>
        <strain evidence="2 3">09-121-3</strain>
    </source>
</reference>
<evidence type="ECO:0000313" key="3">
    <source>
        <dbReference type="Proteomes" id="UP000576645"/>
    </source>
</evidence>
<proteinExistence type="predicted"/>
<evidence type="ECO:0000313" key="2">
    <source>
        <dbReference type="EMBL" id="NOJ23555.1"/>
    </source>
</evidence>